<dbReference type="AlphaFoldDB" id="A0A073CEV1"/>
<evidence type="ECO:0000259" key="1">
    <source>
        <dbReference type="Pfam" id="PF14082"/>
    </source>
</evidence>
<dbReference type="PATRIC" id="fig|388467.6.peg.1316"/>
<protein>
    <recommendedName>
        <fullName evidence="1">Shedu protein SduA C-terminal domain-containing protein</fullName>
    </recommendedName>
</protein>
<dbReference type="RefSeq" id="WP_052331061.1">
    <property type="nucleotide sequence ID" value="NZ_CM002803.1"/>
</dbReference>
<accession>A0A073CEV1</accession>
<organism evidence="2 3">
    <name type="scientific">Planktothrix agardhii (strain NIVA-CYA 126/8)</name>
    <dbReference type="NCBI Taxonomy" id="388467"/>
    <lineage>
        <taxon>Bacteria</taxon>
        <taxon>Bacillati</taxon>
        <taxon>Cyanobacteriota</taxon>
        <taxon>Cyanophyceae</taxon>
        <taxon>Oscillatoriophycideae</taxon>
        <taxon>Oscillatoriales</taxon>
        <taxon>Microcoleaceae</taxon>
        <taxon>Planktothrix</taxon>
    </lineage>
</organism>
<feature type="domain" description="Shedu protein SduA C-terminal" evidence="1">
    <location>
        <begin position="236"/>
        <end position="395"/>
    </location>
</feature>
<evidence type="ECO:0000313" key="2">
    <source>
        <dbReference type="EMBL" id="KEI66432.1"/>
    </source>
</evidence>
<dbReference type="eggNOG" id="ENOG502Z9SP">
    <property type="taxonomic scope" value="Bacteria"/>
</dbReference>
<dbReference type="Proteomes" id="UP000027395">
    <property type="component" value="Chromosome"/>
</dbReference>
<proteinExistence type="predicted"/>
<evidence type="ECO:0000313" key="3">
    <source>
        <dbReference type="Proteomes" id="UP000027395"/>
    </source>
</evidence>
<dbReference type="EMBL" id="CM002803">
    <property type="protein sequence ID" value="KEI66432.1"/>
    <property type="molecule type" value="Genomic_DNA"/>
</dbReference>
<reference evidence="2 3" key="1">
    <citation type="journal article" date="2014" name="Appl. Environ. Microbiol.">
        <title>Elucidation of insertion elements encoded on plasmids and in vitro construction of shuttle vectors from the toxic cyanobacterium Planktothrix.</title>
        <authorList>
            <person name="Christiansen G."/>
            <person name="Goesmann A."/>
            <person name="Kurmayer R."/>
        </authorList>
    </citation>
    <scope>NUCLEOTIDE SEQUENCE [LARGE SCALE GENOMIC DNA]</scope>
    <source>
        <strain evidence="2 3">NIVA-CYA 126/8</strain>
    </source>
</reference>
<dbReference type="HOGENOM" id="CLU_667049_0_0_3"/>
<sequence length="412" mass="48006">MTKSPNESEVKRMLSKIVDCLPSGRRLMARIDRWQVPEDLQQYVLNFPSDDHLSSLAKKAPLDGFVELVLIEDLKLDLQKTKLGSFKDCKCFIPALNEYGESVNSTYTLISKVFEPQRRNPGGSVYNKVYFRDPEDNKWKRLNYLRKQYNASHENINYENINHFKNRFNNIDKFDDLSKLIDWLNLAKNGAKILQQLTELNKQNVDPLENLNSLVGITNLKNVLKIWENNKENRLESFWQKTFKDNPWVLSIVFNNPVCLLEDQAYVGGKSFKNKGGNLVDFLYRNSITKNVALIEIKTPTEKLLSTKYRNSSYNVSSEITGSVNQILSYKKSLLQEYTTLQKNTDDRFEVFNPECIIVIGNYHDEIEDNSIKKETFENYRTEQKTVKIITYDELFAKIQMLIDLLEGKDTK</sequence>
<keyword evidence="3" id="KW-1185">Reference proteome</keyword>
<name>A0A073CEV1_PLAA1</name>
<gene>
    <name evidence="2" type="ORF">A19Y_1371</name>
</gene>
<dbReference type="Pfam" id="PF14082">
    <property type="entry name" value="SduA_C"/>
    <property type="match status" value="1"/>
</dbReference>
<dbReference type="InterPro" id="IPR025359">
    <property type="entry name" value="SduA_C"/>
</dbReference>